<evidence type="ECO:0000256" key="7">
    <source>
        <dbReference type="PROSITE-ProRule" id="PRU00108"/>
    </source>
</evidence>
<comment type="caution">
    <text evidence="11">The sequence shown here is derived from an EMBL/GenBank/DDBJ whole genome shotgun (WGS) entry which is preliminary data.</text>
</comment>
<keyword evidence="1" id="KW-0805">Transcription regulation</keyword>
<evidence type="ECO:0000256" key="5">
    <source>
        <dbReference type="ARBA" id="ARBA00023242"/>
    </source>
</evidence>
<dbReference type="EMBL" id="JBBHLL010000450">
    <property type="protein sequence ID" value="KAK7802663.1"/>
    <property type="molecule type" value="Genomic_DNA"/>
</dbReference>
<dbReference type="InterPro" id="IPR009057">
    <property type="entry name" value="Homeodomain-like_sf"/>
</dbReference>
<feature type="DNA-binding region" description="Homeobox" evidence="7">
    <location>
        <begin position="33"/>
        <end position="92"/>
    </location>
</feature>
<evidence type="ECO:0000256" key="6">
    <source>
        <dbReference type="ARBA" id="ARBA00043972"/>
    </source>
</evidence>
<dbReference type="GO" id="GO:0030154">
    <property type="term" value="P:cell differentiation"/>
    <property type="evidence" value="ECO:0007669"/>
    <property type="project" value="TreeGrafter"/>
</dbReference>
<name>A0AAW0HJ77_MYOGA</name>
<evidence type="ECO:0000313" key="12">
    <source>
        <dbReference type="Proteomes" id="UP001488838"/>
    </source>
</evidence>
<evidence type="ECO:0000256" key="9">
    <source>
        <dbReference type="SAM" id="MobiDB-lite"/>
    </source>
</evidence>
<evidence type="ECO:0000256" key="3">
    <source>
        <dbReference type="ARBA" id="ARBA00023155"/>
    </source>
</evidence>
<dbReference type="SMART" id="SM00389">
    <property type="entry name" value="HOX"/>
    <property type="match status" value="1"/>
</dbReference>
<dbReference type="GO" id="GO:0000978">
    <property type="term" value="F:RNA polymerase II cis-regulatory region sequence-specific DNA binding"/>
    <property type="evidence" value="ECO:0007669"/>
    <property type="project" value="TreeGrafter"/>
</dbReference>
<dbReference type="PANTHER" id="PTHR24327">
    <property type="entry name" value="HOMEOBOX PROTEIN"/>
    <property type="match status" value="1"/>
</dbReference>
<organism evidence="11 12">
    <name type="scientific">Myodes glareolus</name>
    <name type="common">Bank vole</name>
    <name type="synonym">Clethrionomys glareolus</name>
    <dbReference type="NCBI Taxonomy" id="447135"/>
    <lineage>
        <taxon>Eukaryota</taxon>
        <taxon>Metazoa</taxon>
        <taxon>Chordata</taxon>
        <taxon>Craniata</taxon>
        <taxon>Vertebrata</taxon>
        <taxon>Euteleostomi</taxon>
        <taxon>Mammalia</taxon>
        <taxon>Eutheria</taxon>
        <taxon>Euarchontoglires</taxon>
        <taxon>Glires</taxon>
        <taxon>Rodentia</taxon>
        <taxon>Myomorpha</taxon>
        <taxon>Muroidea</taxon>
        <taxon>Cricetidae</taxon>
        <taxon>Arvicolinae</taxon>
        <taxon>Myodes</taxon>
    </lineage>
</organism>
<dbReference type="GO" id="GO:0005634">
    <property type="term" value="C:nucleus"/>
    <property type="evidence" value="ECO:0007669"/>
    <property type="project" value="UniProtKB-SubCell"/>
</dbReference>
<keyword evidence="4" id="KW-0804">Transcription</keyword>
<dbReference type="Pfam" id="PF00046">
    <property type="entry name" value="Homeodomain"/>
    <property type="match status" value="1"/>
</dbReference>
<proteinExistence type="inferred from homology"/>
<evidence type="ECO:0000256" key="1">
    <source>
        <dbReference type="ARBA" id="ARBA00023015"/>
    </source>
</evidence>
<evidence type="ECO:0000259" key="10">
    <source>
        <dbReference type="PROSITE" id="PS50071"/>
    </source>
</evidence>
<sequence>MDRSSGFEHSINSLKPTNTNNDQENTTNSSEIQKKMRIVYSKEQKLQLQELFNKCKTPSRKELKELARRICATEHQTQIWFKNQRAKHKLKNPQTVPECVLETTGSSKAICGSTSSCGHLSVLASDNGEAMSPGTSGVGSIPKLNPCLGPSLHVDQALKGARYSPEENLLHFEFLDAATNPGQPKAKEALTDPVVAECASSAEAHSPWELQPKSQRMLTCLHYPR</sequence>
<dbReference type="Gene3D" id="1.10.10.60">
    <property type="entry name" value="Homeodomain-like"/>
    <property type="match status" value="1"/>
</dbReference>
<feature type="domain" description="Homeobox" evidence="10">
    <location>
        <begin position="31"/>
        <end position="91"/>
    </location>
</feature>
<evidence type="ECO:0000256" key="4">
    <source>
        <dbReference type="ARBA" id="ARBA00023163"/>
    </source>
</evidence>
<reference evidence="11 12" key="1">
    <citation type="journal article" date="2023" name="bioRxiv">
        <title>Conserved and derived expression patterns and positive selection on dental genes reveal complex evolutionary context of ever-growing rodent molars.</title>
        <authorList>
            <person name="Calamari Z.T."/>
            <person name="Song A."/>
            <person name="Cohen E."/>
            <person name="Akter M."/>
            <person name="Roy R.D."/>
            <person name="Hallikas O."/>
            <person name="Christensen M.M."/>
            <person name="Li P."/>
            <person name="Marangoni P."/>
            <person name="Jernvall J."/>
            <person name="Klein O.D."/>
        </authorList>
    </citation>
    <scope>NUCLEOTIDE SEQUENCE [LARGE SCALE GENOMIC DNA]</scope>
    <source>
        <strain evidence="11">V071</strain>
    </source>
</reference>
<dbReference type="SUPFAM" id="SSF46689">
    <property type="entry name" value="Homeodomain-like"/>
    <property type="match status" value="1"/>
</dbReference>
<evidence type="ECO:0000256" key="8">
    <source>
        <dbReference type="RuleBase" id="RU000682"/>
    </source>
</evidence>
<dbReference type="CDD" id="cd00086">
    <property type="entry name" value="homeodomain"/>
    <property type="match status" value="1"/>
</dbReference>
<dbReference type="PANTHER" id="PTHR24327:SF87">
    <property type="entry name" value="OBOX1-RELATED"/>
    <property type="match status" value="1"/>
</dbReference>
<dbReference type="GO" id="GO:0000981">
    <property type="term" value="F:DNA-binding transcription factor activity, RNA polymerase II-specific"/>
    <property type="evidence" value="ECO:0007669"/>
    <property type="project" value="TreeGrafter"/>
</dbReference>
<evidence type="ECO:0000256" key="2">
    <source>
        <dbReference type="ARBA" id="ARBA00023125"/>
    </source>
</evidence>
<keyword evidence="5 7" id="KW-0539">Nucleus</keyword>
<protein>
    <recommendedName>
        <fullName evidence="10">Homeobox domain-containing protein</fullName>
    </recommendedName>
</protein>
<dbReference type="InterPro" id="IPR050460">
    <property type="entry name" value="Distal-less_Homeobox_TF"/>
</dbReference>
<feature type="compositionally biased region" description="Low complexity" evidence="9">
    <location>
        <begin position="17"/>
        <end position="28"/>
    </location>
</feature>
<accession>A0AAW0HJ77</accession>
<keyword evidence="12" id="KW-1185">Reference proteome</keyword>
<dbReference type="InterPro" id="IPR001356">
    <property type="entry name" value="HD"/>
</dbReference>
<dbReference type="Proteomes" id="UP001488838">
    <property type="component" value="Unassembled WGS sequence"/>
</dbReference>
<comment type="similarity">
    <text evidence="6">Belongs to the paired homeobox family. Obox subfamily.</text>
</comment>
<comment type="subcellular location">
    <subcellularLocation>
        <location evidence="7 8">Nucleus</location>
    </subcellularLocation>
</comment>
<dbReference type="PROSITE" id="PS50071">
    <property type="entry name" value="HOMEOBOX_2"/>
    <property type="match status" value="1"/>
</dbReference>
<gene>
    <name evidence="11" type="ORF">U0070_011599</name>
</gene>
<dbReference type="AlphaFoldDB" id="A0AAW0HJ77"/>
<evidence type="ECO:0000313" key="11">
    <source>
        <dbReference type="EMBL" id="KAK7802663.1"/>
    </source>
</evidence>
<keyword evidence="3 7" id="KW-0371">Homeobox</keyword>
<keyword evidence="2 7" id="KW-0238">DNA-binding</keyword>
<feature type="region of interest" description="Disordered" evidence="9">
    <location>
        <begin position="1"/>
        <end position="33"/>
    </location>
</feature>